<feature type="domain" description="Metallo-beta-lactamase" evidence="1">
    <location>
        <begin position="44"/>
        <end position="230"/>
    </location>
</feature>
<sequence length="284" mass="30252">MFVLGLVLTVGGLSLVITANQQQDEMVVEVEQLEDNLFVLRGGGGNSAAFVTSDGVVLVDTKVPGWGQPLIDKLGELTSNPVTTIINTHTHFDHVSGNVDFPATVEVVAHENTRRLMQEWNEISGLGFAGEDIFAASNGQGIATRTFSDRMTLGSGSDQVDLYYFGRGHTGGDAWVVFPSLRTAHSGDMFAGKGMPLLDAANGGSGVEFSDTLNNAYTTLTGVDTIITGHSTQMTPDDLQEFSEFVSDFVSAVRDAKEAGRSVDDIASSWEIPSSYSGYDEPTA</sequence>
<dbReference type="InterPro" id="IPR050855">
    <property type="entry name" value="NDM-1-like"/>
</dbReference>
<dbReference type="PANTHER" id="PTHR42951">
    <property type="entry name" value="METALLO-BETA-LACTAMASE DOMAIN-CONTAINING"/>
    <property type="match status" value="1"/>
</dbReference>
<dbReference type="Gene3D" id="3.60.15.10">
    <property type="entry name" value="Ribonuclease Z/Hydroxyacylglutathione hydrolase-like"/>
    <property type="match status" value="1"/>
</dbReference>
<proteinExistence type="predicted"/>
<feature type="non-terminal residue" evidence="2">
    <location>
        <position position="284"/>
    </location>
</feature>
<evidence type="ECO:0000313" key="2">
    <source>
        <dbReference type="EMBL" id="SVD28515.1"/>
    </source>
</evidence>
<dbReference type="EMBL" id="UINC01141022">
    <property type="protein sequence ID" value="SVD28515.1"/>
    <property type="molecule type" value="Genomic_DNA"/>
</dbReference>
<accession>A0A382U3N2</accession>
<gene>
    <name evidence="2" type="ORF">METZ01_LOCUS381369</name>
</gene>
<evidence type="ECO:0000259" key="1">
    <source>
        <dbReference type="SMART" id="SM00849"/>
    </source>
</evidence>
<dbReference type="AlphaFoldDB" id="A0A382U3N2"/>
<reference evidence="2" key="1">
    <citation type="submission" date="2018-05" db="EMBL/GenBank/DDBJ databases">
        <authorList>
            <person name="Lanie J.A."/>
            <person name="Ng W.-L."/>
            <person name="Kazmierczak K.M."/>
            <person name="Andrzejewski T.M."/>
            <person name="Davidsen T.M."/>
            <person name="Wayne K.J."/>
            <person name="Tettelin H."/>
            <person name="Glass J.I."/>
            <person name="Rusch D."/>
            <person name="Podicherti R."/>
            <person name="Tsui H.-C.T."/>
            <person name="Winkler M.E."/>
        </authorList>
    </citation>
    <scope>NUCLEOTIDE SEQUENCE</scope>
</reference>
<dbReference type="SMART" id="SM00849">
    <property type="entry name" value="Lactamase_B"/>
    <property type="match status" value="1"/>
</dbReference>
<protein>
    <recommendedName>
        <fullName evidence="1">Metallo-beta-lactamase domain-containing protein</fullName>
    </recommendedName>
</protein>
<dbReference type="Pfam" id="PF00753">
    <property type="entry name" value="Lactamase_B"/>
    <property type="match status" value="1"/>
</dbReference>
<name>A0A382U3N2_9ZZZZ</name>
<dbReference type="SUPFAM" id="SSF56281">
    <property type="entry name" value="Metallo-hydrolase/oxidoreductase"/>
    <property type="match status" value="1"/>
</dbReference>
<dbReference type="PANTHER" id="PTHR42951:SF4">
    <property type="entry name" value="ACYL-COENZYME A THIOESTERASE MBLAC2"/>
    <property type="match status" value="1"/>
</dbReference>
<dbReference type="InterPro" id="IPR001279">
    <property type="entry name" value="Metallo-B-lactamas"/>
</dbReference>
<dbReference type="InterPro" id="IPR036866">
    <property type="entry name" value="RibonucZ/Hydroxyglut_hydro"/>
</dbReference>
<organism evidence="2">
    <name type="scientific">marine metagenome</name>
    <dbReference type="NCBI Taxonomy" id="408172"/>
    <lineage>
        <taxon>unclassified sequences</taxon>
        <taxon>metagenomes</taxon>
        <taxon>ecological metagenomes</taxon>
    </lineage>
</organism>